<dbReference type="InterPro" id="IPR036940">
    <property type="entry name" value="PI3/4_kinase_cat_sf"/>
</dbReference>
<dbReference type="InterPro" id="IPR016024">
    <property type="entry name" value="ARM-type_fold"/>
</dbReference>
<dbReference type="PANTHER" id="PTHR10048:SF22">
    <property type="entry name" value="PHOSPHATIDYLINOSITOL 4-KINASE BETA"/>
    <property type="match status" value="1"/>
</dbReference>
<dbReference type="CDD" id="cd05167">
    <property type="entry name" value="PI4Kc_III_alpha"/>
    <property type="match status" value="1"/>
</dbReference>
<evidence type="ECO:0000259" key="5">
    <source>
        <dbReference type="PROSITE" id="PS51545"/>
    </source>
</evidence>
<dbReference type="Proteomes" id="UP000179807">
    <property type="component" value="Unassembled WGS sequence"/>
</dbReference>
<dbReference type="SMART" id="SM00146">
    <property type="entry name" value="PI3Kc"/>
    <property type="match status" value="1"/>
</dbReference>
<dbReference type="PROSITE" id="PS50290">
    <property type="entry name" value="PI3_4_KINASE_3"/>
    <property type="match status" value="1"/>
</dbReference>
<sequence length="1405" mass="159911">MSRRHRNGAFDKRHFTLPIYDQFDTLLGVKLPIHQSEADEMKYVRTVLENHSIPNAFEGLAIVLSKTNHRSVHKEIADFILKCLEKPLDITECMEGESKMRHSFSSDFDSPLFEIKPKVRTSVSMSHFQTLEESDQSSAMSENEMDEPDEDSPFLIELLNNLPSMIPHFTKEEQTNVLSKIPGIFIALAPDPQVMNIKGIPKFVYFKAATQCATAIIKLNSVNVIDKSEIFQLAKLIILASFTCSSNIGDIVRMTKSKSTAFLNYIGECLPFFATLLPIIDKDDNGLILLLQQFFISMIVQTTGDLSILAKNFRELITVINLMPPFVSSSNQIEFSTLSAYVQDILTKLKVNQYQKRNEEFAEAFCKIAPNIPIKTVTNLPIADIVLLLSIAVLEKTRASQGNFIPMFGYFEVDFYPEFSQCLDAIAFPIFMSFQTYISSLSSVVIIRSKILPILSHVFKHYTGRNPRVLSFIDKITSPIVSVHPLAICAHETAKSYLESYVDLKYQKSTRLESLKEIGLQMFAKSVEMVPNAFNAVLHNIIFRENENIFSPQSDFLSVIMDLYPPEQLLTFTQQLSVKQRALGVVKYLSHRQINKIENKDDRLLLLALHFINCSNKKAVKELSDTASPSLLMMIWSQIAMVPEYQSKEFMQALAVKFVKLVNRDRGIFNQKEIEIDFIKYQATVLSFFSEQLNLMTFAEEILFIVSPMIHKEFNSSPAIITALIPLAYFICTAILVPRSNTVMRVSLVHYLLKLVLVIISIYSKPNLYKYLDESDLENLQKLIDQFNLVAKSLNINQDISNILKPPVNRVKIGENACAVLRKLSEIAKTDALIYHKISDLICFLLVNEYSFFSAYFNPTTKSAISSALISKYMVKPRNYFLPAVIPFFWQVYPTSIPSVCEILNVLDQVIPLIPALLEESPNNAKGVPILISKASPGSLHLCDIMPPESSLSLLRPEILENQESSKYVEKCLEQFTVQNALLYIPQFVQALRYDPFDSLREFLLQFCKKSDSFTHFLLWNIASEKCKVSIDEKFQQSLVALEGQILFTMNTDEQQHYDNELQFINNISAISARLLPLPFDERKKALVDELSNLIFTSDLYVPSNPEYKILEIDAAHSIPLKSHSRVPILVRFKARKGKEKPTFINCIFKIEDDVRMDALMIQLIDRIYTIILESGIDCFLLPYRIYATGDNRGVIECIQNAKSRHDLGELTKSSLLKYFIAAYGQPGTPDFERAQYNFIKSMAPYSLICYLFQVKDRHNANIMIDDEGHVIHIDFGFIFEISPGGNMKFEKAPFKLSNEMVELMGGSITAPPFIRFSELFAQCFVAIRSRIDEIEAIAYLMKDAGLTCFKNDSFKKLRERFFLDKPGVDLQESVHSLITSSLGAYTTLAYDAFQSAQNGIFYMK</sequence>
<reference evidence="6" key="1">
    <citation type="submission" date="2016-10" db="EMBL/GenBank/DDBJ databases">
        <authorList>
            <person name="Benchimol M."/>
            <person name="Almeida L.G."/>
            <person name="Vasconcelos A.T."/>
            <person name="Perreira-Neves A."/>
            <person name="Rosa I.A."/>
            <person name="Tasca T."/>
            <person name="Bogo M.R."/>
            <person name="de Souza W."/>
        </authorList>
    </citation>
    <scope>NUCLEOTIDE SEQUENCE [LARGE SCALE GENOMIC DNA]</scope>
    <source>
        <strain evidence="6">K</strain>
    </source>
</reference>
<dbReference type="Gene3D" id="1.25.40.70">
    <property type="entry name" value="Phosphatidylinositol 3-kinase, accessory domain (PIK)"/>
    <property type="match status" value="1"/>
</dbReference>
<evidence type="ECO:0000259" key="4">
    <source>
        <dbReference type="PROSITE" id="PS50290"/>
    </source>
</evidence>
<dbReference type="FunFam" id="1.10.1070.11:FF:000012">
    <property type="entry name" value="Phosphatidylinositol 4-kinase alpha 1"/>
    <property type="match status" value="1"/>
</dbReference>
<keyword evidence="1" id="KW-0808">Transferase</keyword>
<dbReference type="GO" id="GO:0016020">
    <property type="term" value="C:membrane"/>
    <property type="evidence" value="ECO:0007669"/>
    <property type="project" value="TreeGrafter"/>
</dbReference>
<dbReference type="EMBL" id="MLAK01000614">
    <property type="protein sequence ID" value="OHT10348.1"/>
    <property type="molecule type" value="Genomic_DNA"/>
</dbReference>
<keyword evidence="7" id="KW-1185">Reference proteome</keyword>
<feature type="transmembrane region" description="Helical" evidence="3">
    <location>
        <begin position="743"/>
        <end position="763"/>
    </location>
</feature>
<dbReference type="InterPro" id="IPR011009">
    <property type="entry name" value="Kinase-like_dom_sf"/>
</dbReference>
<dbReference type="Pfam" id="PF00454">
    <property type="entry name" value="PI3_PI4_kinase"/>
    <property type="match status" value="1"/>
</dbReference>
<evidence type="ECO:0000256" key="2">
    <source>
        <dbReference type="ARBA" id="ARBA00022777"/>
    </source>
</evidence>
<dbReference type="RefSeq" id="XP_068363484.1">
    <property type="nucleotide sequence ID" value="XM_068501366.1"/>
</dbReference>
<dbReference type="OrthoDB" id="10264149at2759"/>
<evidence type="ECO:0000313" key="7">
    <source>
        <dbReference type="Proteomes" id="UP000179807"/>
    </source>
</evidence>
<dbReference type="InterPro" id="IPR000403">
    <property type="entry name" value="PI3/4_kinase_cat_dom"/>
</dbReference>
<comment type="caution">
    <text evidence="6">The sequence shown here is derived from an EMBL/GenBank/DDBJ whole genome shotgun (WGS) entry which is preliminary data.</text>
</comment>
<dbReference type="PROSITE" id="PS51545">
    <property type="entry name" value="PIK_HELICAL"/>
    <property type="match status" value="1"/>
</dbReference>
<feature type="domain" description="PIK helical" evidence="5">
    <location>
        <begin position="847"/>
        <end position="1045"/>
    </location>
</feature>
<feature type="domain" description="PI3K/PI4K catalytic" evidence="4">
    <location>
        <begin position="1115"/>
        <end position="1387"/>
    </location>
</feature>
<name>A0A1J4KKL9_9EUKA</name>
<dbReference type="SUPFAM" id="SSF48371">
    <property type="entry name" value="ARM repeat"/>
    <property type="match status" value="1"/>
</dbReference>
<dbReference type="Gene3D" id="1.10.1070.11">
    <property type="entry name" value="Phosphatidylinositol 3-/4-kinase, catalytic domain"/>
    <property type="match status" value="1"/>
</dbReference>
<accession>A0A1J4KKL9</accession>
<gene>
    <name evidence="6" type="ORF">TRFO_20386</name>
</gene>
<keyword evidence="2" id="KW-0418">Kinase</keyword>
<dbReference type="PANTHER" id="PTHR10048">
    <property type="entry name" value="PHOSPHATIDYLINOSITOL KINASE"/>
    <property type="match status" value="1"/>
</dbReference>
<dbReference type="GO" id="GO:0005737">
    <property type="term" value="C:cytoplasm"/>
    <property type="evidence" value="ECO:0007669"/>
    <property type="project" value="TreeGrafter"/>
</dbReference>
<organism evidence="6 7">
    <name type="scientific">Tritrichomonas foetus</name>
    <dbReference type="NCBI Taxonomy" id="1144522"/>
    <lineage>
        <taxon>Eukaryota</taxon>
        <taxon>Metamonada</taxon>
        <taxon>Parabasalia</taxon>
        <taxon>Tritrichomonadida</taxon>
        <taxon>Tritrichomonadidae</taxon>
        <taxon>Tritrichomonas</taxon>
    </lineage>
</organism>
<dbReference type="InterPro" id="IPR042236">
    <property type="entry name" value="PI3K_accessory_sf"/>
</dbReference>
<dbReference type="InterPro" id="IPR001263">
    <property type="entry name" value="PI3K_accessory_dom"/>
</dbReference>
<evidence type="ECO:0000256" key="1">
    <source>
        <dbReference type="ARBA" id="ARBA00022679"/>
    </source>
</evidence>
<dbReference type="InterPro" id="IPR015433">
    <property type="entry name" value="PI3/4_kinase"/>
</dbReference>
<keyword evidence="3" id="KW-0812">Transmembrane</keyword>
<dbReference type="SUPFAM" id="SSF56112">
    <property type="entry name" value="Protein kinase-like (PK-like)"/>
    <property type="match status" value="1"/>
</dbReference>
<dbReference type="Pfam" id="PF00613">
    <property type="entry name" value="PI3Ka"/>
    <property type="match status" value="1"/>
</dbReference>
<evidence type="ECO:0000256" key="3">
    <source>
        <dbReference type="SAM" id="Phobius"/>
    </source>
</evidence>
<protein>
    <submittedName>
        <fullName evidence="6">Phosphatidylinositol 3- and 4-kinase family protein</fullName>
    </submittedName>
</protein>
<proteinExistence type="predicted"/>
<feature type="transmembrane region" description="Helical" evidence="3">
    <location>
        <begin position="719"/>
        <end position="737"/>
    </location>
</feature>
<dbReference type="GO" id="GO:0004430">
    <property type="term" value="F:1-phosphatidylinositol 4-kinase activity"/>
    <property type="evidence" value="ECO:0007669"/>
    <property type="project" value="TreeGrafter"/>
</dbReference>
<evidence type="ECO:0000313" key="6">
    <source>
        <dbReference type="EMBL" id="OHT10348.1"/>
    </source>
</evidence>
<keyword evidence="3" id="KW-1133">Transmembrane helix</keyword>
<dbReference type="VEuPathDB" id="TrichDB:TRFO_20386"/>
<dbReference type="Gene3D" id="3.30.1010.10">
    <property type="entry name" value="Phosphatidylinositol 3-kinase Catalytic Subunit, Chain A, domain 4"/>
    <property type="match status" value="1"/>
</dbReference>
<dbReference type="GeneID" id="94836070"/>
<dbReference type="GO" id="GO:0048015">
    <property type="term" value="P:phosphatidylinositol-mediated signaling"/>
    <property type="evidence" value="ECO:0007669"/>
    <property type="project" value="TreeGrafter"/>
</dbReference>
<dbReference type="GO" id="GO:0046854">
    <property type="term" value="P:phosphatidylinositol phosphate biosynthetic process"/>
    <property type="evidence" value="ECO:0007669"/>
    <property type="project" value="InterPro"/>
</dbReference>
<keyword evidence="3" id="KW-0472">Membrane</keyword>